<evidence type="ECO:0000259" key="8">
    <source>
        <dbReference type="Pfam" id="PF17791"/>
    </source>
</evidence>
<comment type="function">
    <text evidence="4">Binds covalently through a thioester bond to the pathogen surface resulting in pathogen clearance.</text>
</comment>
<dbReference type="InterPro" id="IPR002890">
    <property type="entry name" value="MG2"/>
</dbReference>
<evidence type="ECO:0000313" key="9">
    <source>
        <dbReference type="EMBL" id="CAG7728605.1"/>
    </source>
</evidence>
<dbReference type="GO" id="GO:0004866">
    <property type="term" value="F:endopeptidase inhibitor activity"/>
    <property type="evidence" value="ECO:0007669"/>
    <property type="project" value="InterPro"/>
</dbReference>
<comment type="caution">
    <text evidence="9">The sequence shown here is derived from an EMBL/GenBank/DDBJ whole genome shotgun (WGS) entry which is preliminary data.</text>
</comment>
<evidence type="ECO:0000256" key="5">
    <source>
        <dbReference type="ARBA" id="ARBA00063781"/>
    </source>
</evidence>
<evidence type="ECO:0000256" key="4">
    <source>
        <dbReference type="ARBA" id="ARBA00057615"/>
    </source>
</evidence>
<evidence type="ECO:0000313" key="10">
    <source>
        <dbReference type="Proteomes" id="UP000708208"/>
    </source>
</evidence>
<dbReference type="Proteomes" id="UP000708208">
    <property type="component" value="Unassembled WGS sequence"/>
</dbReference>
<dbReference type="OrthoDB" id="9998011at2759"/>
<dbReference type="PANTHER" id="PTHR11412:SF136">
    <property type="entry name" value="CD109 ANTIGEN"/>
    <property type="match status" value="1"/>
</dbReference>
<protein>
    <recommendedName>
        <fullName evidence="6">TEP1-F</fullName>
    </recommendedName>
</protein>
<keyword evidence="10" id="KW-1185">Reference proteome</keyword>
<comment type="subunit">
    <text evidence="5">Heterodimer of a TEP1-N chain and an TEP1-C chain non-covalently linked. Forms a complex composed of TEP1-N and TEP1-C heterodimer, LRIM1 and APL1C; the interaction stabilizes TEP1-N and TEP1-C heterodimer, prevents its binding to tissues while circulating in the hemolymph and protects the thioester bond from hydrolysis. Mature TEP1 and to a lesser extent full-length TEP1 interact with SPCLIP1; the interaction is induced by microbial infection.</text>
</comment>
<name>A0A8J2KMG9_9HEXA</name>
<feature type="non-terminal residue" evidence="9">
    <location>
        <position position="1"/>
    </location>
</feature>
<dbReference type="Pfam" id="PF17791">
    <property type="entry name" value="MG3"/>
    <property type="match status" value="1"/>
</dbReference>
<dbReference type="InterPro" id="IPR041555">
    <property type="entry name" value="MG3"/>
</dbReference>
<evidence type="ECO:0000256" key="3">
    <source>
        <dbReference type="ARBA" id="ARBA00023180"/>
    </source>
</evidence>
<evidence type="ECO:0000256" key="1">
    <source>
        <dbReference type="ARBA" id="ARBA00022729"/>
    </source>
</evidence>
<keyword evidence="3" id="KW-0325">Glycoprotein</keyword>
<sequence length="256" mass="28785">CVVVILNEQFSMMHCFCVTAGFYYRTRGRIRKKKNLRNVGDLSGVGTYNLTVRGSDGLTFENTTELVFNPKSSTIIIQTDKPIYKPGELLQFRVLLLDRSFRPKGPGPLDILLKDGQNNVIKKWSNAIALRGLFSAEVPLSSEPNYGDWTIEVTSKSQKETRSFLIAQYVLPKFNVEIDTPSFATFNESKVRVRIRCKYIYGKPVKGEVVVSATPTIVSNYIQPFLNGIATKAADIDGEVDLDFEFTKELGYVFIA</sequence>
<feature type="domain" description="Macroglobulin" evidence="7">
    <location>
        <begin position="76"/>
        <end position="163"/>
    </location>
</feature>
<dbReference type="PANTHER" id="PTHR11412">
    <property type="entry name" value="MACROGLOBULIN / COMPLEMENT"/>
    <property type="match status" value="1"/>
</dbReference>
<organism evidence="9 10">
    <name type="scientific">Allacma fusca</name>
    <dbReference type="NCBI Taxonomy" id="39272"/>
    <lineage>
        <taxon>Eukaryota</taxon>
        <taxon>Metazoa</taxon>
        <taxon>Ecdysozoa</taxon>
        <taxon>Arthropoda</taxon>
        <taxon>Hexapoda</taxon>
        <taxon>Collembola</taxon>
        <taxon>Symphypleona</taxon>
        <taxon>Sminthuridae</taxon>
        <taxon>Allacma</taxon>
    </lineage>
</organism>
<accession>A0A8J2KMG9</accession>
<keyword evidence="2" id="KW-0882">Thioester bond</keyword>
<proteinExistence type="predicted"/>
<dbReference type="InterPro" id="IPR050473">
    <property type="entry name" value="A2M/Complement_sys"/>
</dbReference>
<reference evidence="9" key="1">
    <citation type="submission" date="2021-06" db="EMBL/GenBank/DDBJ databases">
        <authorList>
            <person name="Hodson N. C."/>
            <person name="Mongue J. A."/>
            <person name="Jaron S. K."/>
        </authorList>
    </citation>
    <scope>NUCLEOTIDE SEQUENCE</scope>
</reference>
<dbReference type="Pfam" id="PF01835">
    <property type="entry name" value="MG2"/>
    <property type="match status" value="1"/>
</dbReference>
<keyword evidence="1" id="KW-0732">Signal</keyword>
<evidence type="ECO:0000256" key="2">
    <source>
        <dbReference type="ARBA" id="ARBA00022966"/>
    </source>
</evidence>
<feature type="domain" description="Macroglobulin" evidence="8">
    <location>
        <begin position="168"/>
        <end position="243"/>
    </location>
</feature>
<gene>
    <name evidence="9" type="ORF">AFUS01_LOCUS17371</name>
</gene>
<evidence type="ECO:0000256" key="6">
    <source>
        <dbReference type="ARBA" id="ARBA00078071"/>
    </source>
</evidence>
<dbReference type="AlphaFoldDB" id="A0A8J2KMG9"/>
<dbReference type="EMBL" id="CAJVCH010165584">
    <property type="protein sequence ID" value="CAG7728605.1"/>
    <property type="molecule type" value="Genomic_DNA"/>
</dbReference>
<dbReference type="FunFam" id="2.60.40.1930:FF:000001">
    <property type="entry name" value="CD109 isoform 3"/>
    <property type="match status" value="1"/>
</dbReference>
<evidence type="ECO:0000259" key="7">
    <source>
        <dbReference type="Pfam" id="PF01835"/>
    </source>
</evidence>